<keyword evidence="3" id="KW-1185">Reference proteome</keyword>
<dbReference type="Proteomes" id="UP000075806">
    <property type="component" value="Unassembled WGS sequence"/>
</dbReference>
<comment type="caution">
    <text evidence="2">The sequence shown here is derived from an EMBL/GenBank/DDBJ whole genome shotgun (WGS) entry which is preliminary data.</text>
</comment>
<dbReference type="Pfam" id="PF02620">
    <property type="entry name" value="YceD"/>
    <property type="match status" value="1"/>
</dbReference>
<feature type="compositionally biased region" description="Basic and acidic residues" evidence="1">
    <location>
        <begin position="137"/>
        <end position="160"/>
    </location>
</feature>
<evidence type="ECO:0008006" key="4">
    <source>
        <dbReference type="Google" id="ProtNLM"/>
    </source>
</evidence>
<dbReference type="RefSeq" id="WP_061947380.1">
    <property type="nucleotide sequence ID" value="NZ_LTAO01000001.1"/>
</dbReference>
<evidence type="ECO:0000313" key="2">
    <source>
        <dbReference type="EMBL" id="KYG35190.1"/>
    </source>
</evidence>
<proteinExistence type="predicted"/>
<dbReference type="AlphaFoldDB" id="A0A162FB19"/>
<dbReference type="STRING" id="519424.AZF04_02300"/>
<evidence type="ECO:0000256" key="1">
    <source>
        <dbReference type="SAM" id="MobiDB-lite"/>
    </source>
</evidence>
<sequence length="175" mass="20477">MKWTIQQLKTAKHKPFIFNEKIDLSEVKKSESNIRSIQMATVSGRVEYVGNVLNIIYHLDTELILPCSRTLVDVPLKINISSKEQFREGENWYHIDEDGHEELVELSGVYLDFRAYLYERILLEIPIQIFADEVQEDDSKKAPSEGKDWQVVTESDRQNKMDPRLADLAKFFEKE</sequence>
<accession>A0A162FB19</accession>
<organism evidence="2 3">
    <name type="scientific">Alkalihalobacillus trypoxylicola</name>
    <dbReference type="NCBI Taxonomy" id="519424"/>
    <lineage>
        <taxon>Bacteria</taxon>
        <taxon>Bacillati</taxon>
        <taxon>Bacillota</taxon>
        <taxon>Bacilli</taxon>
        <taxon>Bacillales</taxon>
        <taxon>Bacillaceae</taxon>
        <taxon>Alkalihalobacillus</taxon>
    </lineage>
</organism>
<dbReference type="InterPro" id="IPR003772">
    <property type="entry name" value="YceD"/>
</dbReference>
<dbReference type="OrthoDB" id="9790372at2"/>
<reference evidence="2" key="1">
    <citation type="submission" date="2016-02" db="EMBL/GenBank/DDBJ databases">
        <title>Genome sequence of Bacillus trypoxylicola KCTC 13244(T).</title>
        <authorList>
            <person name="Jeong H."/>
            <person name="Park S.-H."/>
            <person name="Choi S.-K."/>
        </authorList>
    </citation>
    <scope>NUCLEOTIDE SEQUENCE [LARGE SCALE GENOMIC DNA]</scope>
    <source>
        <strain evidence="2">KCTC 13244</strain>
    </source>
</reference>
<evidence type="ECO:0000313" key="3">
    <source>
        <dbReference type="Proteomes" id="UP000075806"/>
    </source>
</evidence>
<protein>
    <recommendedName>
        <fullName evidence="4">Metal-binding protein</fullName>
    </recommendedName>
</protein>
<gene>
    <name evidence="2" type="ORF">AZF04_02300</name>
</gene>
<dbReference type="EMBL" id="LTAO01000001">
    <property type="protein sequence ID" value="KYG35190.1"/>
    <property type="molecule type" value="Genomic_DNA"/>
</dbReference>
<name>A0A162FB19_9BACI</name>
<feature type="region of interest" description="Disordered" evidence="1">
    <location>
        <begin position="136"/>
        <end position="160"/>
    </location>
</feature>